<dbReference type="AlphaFoldDB" id="A0AAE3AS16"/>
<accession>A0AAE3AS16</accession>
<organism evidence="2 3">
    <name type="scientific">Gallintestinimicrobium propionicum</name>
    <dbReference type="NCBI Taxonomy" id="2981770"/>
    <lineage>
        <taxon>Bacteria</taxon>
        <taxon>Bacillati</taxon>
        <taxon>Bacillota</taxon>
        <taxon>Clostridia</taxon>
        <taxon>Lachnospirales</taxon>
        <taxon>Lachnospiraceae</taxon>
        <taxon>Gallintestinimicrobium</taxon>
    </lineage>
</organism>
<feature type="domain" description="Fe-containing alcohol dehydrogenase-like C-terminal" evidence="1">
    <location>
        <begin position="7"/>
        <end position="99"/>
    </location>
</feature>
<reference evidence="2 3" key="1">
    <citation type="submission" date="2021-10" db="EMBL/GenBank/DDBJ databases">
        <title>Anaerobic single-cell dispensing facilitates the cultivation of human gut bacteria.</title>
        <authorList>
            <person name="Afrizal A."/>
        </authorList>
    </citation>
    <scope>NUCLEOTIDE SEQUENCE [LARGE SCALE GENOMIC DNA]</scope>
    <source>
        <strain evidence="2 3">CLA-AA-H244</strain>
    </source>
</reference>
<gene>
    <name evidence="2" type="ORF">LKD45_03315</name>
</gene>
<dbReference type="SUPFAM" id="SSF56796">
    <property type="entry name" value="Dehydroquinate synthase-like"/>
    <property type="match status" value="1"/>
</dbReference>
<dbReference type="EMBL" id="JAJEQF010000004">
    <property type="protein sequence ID" value="MCC2166739.1"/>
    <property type="molecule type" value="Genomic_DNA"/>
</dbReference>
<dbReference type="Gene3D" id="1.20.1090.10">
    <property type="entry name" value="Dehydroquinate synthase-like - alpha domain"/>
    <property type="match status" value="1"/>
</dbReference>
<name>A0AAE3AS16_9FIRM</name>
<proteinExistence type="predicted"/>
<comment type="caution">
    <text evidence="2">The sequence shown here is derived from an EMBL/GenBank/DDBJ whole genome shotgun (WGS) entry which is preliminary data.</text>
</comment>
<keyword evidence="2" id="KW-0560">Oxidoreductase</keyword>
<sequence>MPARPWMSYVLSDTTAPRLARFAREVFGVEEADNRKAAELGIQKVRAFNQSLEMPATLSEAGVPEDLFDEMASEAVRTSAIASRAYVKLDISDVKQILLSCR</sequence>
<dbReference type="EC" id="1.1.1.1" evidence="2"/>
<dbReference type="Proteomes" id="UP001199355">
    <property type="component" value="Unassembled WGS sequence"/>
</dbReference>
<keyword evidence="3" id="KW-1185">Reference proteome</keyword>
<protein>
    <submittedName>
        <fullName evidence="2">Iron-containing alcohol dehydrogenase</fullName>
        <ecNumber evidence="2">1.1.1.1</ecNumber>
    </submittedName>
</protein>
<dbReference type="Pfam" id="PF25137">
    <property type="entry name" value="ADH_Fe_C"/>
    <property type="match status" value="1"/>
</dbReference>
<dbReference type="GO" id="GO:0004022">
    <property type="term" value="F:alcohol dehydrogenase (NAD+) activity"/>
    <property type="evidence" value="ECO:0007669"/>
    <property type="project" value="UniProtKB-EC"/>
</dbReference>
<evidence type="ECO:0000259" key="1">
    <source>
        <dbReference type="Pfam" id="PF25137"/>
    </source>
</evidence>
<evidence type="ECO:0000313" key="2">
    <source>
        <dbReference type="EMBL" id="MCC2166739.1"/>
    </source>
</evidence>
<dbReference type="InterPro" id="IPR056798">
    <property type="entry name" value="ADH_Fe_C"/>
</dbReference>
<evidence type="ECO:0000313" key="3">
    <source>
        <dbReference type="Proteomes" id="UP001199355"/>
    </source>
</evidence>